<dbReference type="Proteomes" id="UP000431401">
    <property type="component" value="Unassembled WGS sequence"/>
</dbReference>
<dbReference type="CDD" id="cd07822">
    <property type="entry name" value="SRPBCC_4"/>
    <property type="match status" value="1"/>
</dbReference>
<dbReference type="RefSeq" id="WP_153347888.1">
    <property type="nucleotide sequence ID" value="NZ_WEGI01000014.1"/>
</dbReference>
<dbReference type="SUPFAM" id="SSF55961">
    <property type="entry name" value="Bet v1-like"/>
    <property type="match status" value="1"/>
</dbReference>
<protein>
    <recommendedName>
        <fullName evidence="3">SRPBCC domain-containing protein</fullName>
    </recommendedName>
</protein>
<name>A0A7K0DXY2_9NOCA</name>
<dbReference type="EMBL" id="WEGI01000014">
    <property type="protein sequence ID" value="MQY30649.1"/>
    <property type="molecule type" value="Genomic_DNA"/>
</dbReference>
<evidence type="ECO:0008006" key="3">
    <source>
        <dbReference type="Google" id="ProtNLM"/>
    </source>
</evidence>
<dbReference type="InterPro" id="IPR019587">
    <property type="entry name" value="Polyketide_cyclase/dehydratase"/>
</dbReference>
<gene>
    <name evidence="1" type="ORF">NRB56_62510</name>
</gene>
<dbReference type="Gene3D" id="3.30.530.20">
    <property type="match status" value="1"/>
</dbReference>
<dbReference type="InterPro" id="IPR023393">
    <property type="entry name" value="START-like_dom_sf"/>
</dbReference>
<accession>A0A7K0DXY2</accession>
<organism evidence="1 2">
    <name type="scientific">Nocardia aurantia</name>
    <dbReference type="NCBI Taxonomy" id="2585199"/>
    <lineage>
        <taxon>Bacteria</taxon>
        <taxon>Bacillati</taxon>
        <taxon>Actinomycetota</taxon>
        <taxon>Actinomycetes</taxon>
        <taxon>Mycobacteriales</taxon>
        <taxon>Nocardiaceae</taxon>
        <taxon>Nocardia</taxon>
    </lineage>
</organism>
<comment type="caution">
    <text evidence="1">The sequence shown here is derived from an EMBL/GenBank/DDBJ whole genome shotgun (WGS) entry which is preliminary data.</text>
</comment>
<proteinExistence type="predicted"/>
<reference evidence="1 2" key="1">
    <citation type="submission" date="2019-10" db="EMBL/GenBank/DDBJ databases">
        <title>Nocardia macrotermitis sp. nov. and Nocardia aurantia sp. nov., isolated from the gut of fungus growing-termite Macrotermes natalensis.</title>
        <authorList>
            <person name="Benndorf R."/>
            <person name="Schwitalla J."/>
            <person name="Martin K."/>
            <person name="De Beer W."/>
            <person name="Kaster A.-K."/>
            <person name="Vollmers J."/>
            <person name="Poulsen M."/>
            <person name="Beemelmanns C."/>
        </authorList>
    </citation>
    <scope>NUCLEOTIDE SEQUENCE [LARGE SCALE GENOMIC DNA]</scope>
    <source>
        <strain evidence="1 2">RB56</strain>
    </source>
</reference>
<keyword evidence="2" id="KW-1185">Reference proteome</keyword>
<dbReference type="OrthoDB" id="191189at2"/>
<dbReference type="Pfam" id="PF10604">
    <property type="entry name" value="Polyketide_cyc2"/>
    <property type="match status" value="1"/>
</dbReference>
<evidence type="ECO:0000313" key="1">
    <source>
        <dbReference type="EMBL" id="MQY30649.1"/>
    </source>
</evidence>
<dbReference type="AlphaFoldDB" id="A0A7K0DXY2"/>
<evidence type="ECO:0000313" key="2">
    <source>
        <dbReference type="Proteomes" id="UP000431401"/>
    </source>
</evidence>
<sequence>MGFVIEESAEIGASAETVWRVLTDFAAYGEWNPFALECRTTLRPGEPIDMLVRLTGSQPRKQREFIRTHTPGTEFSYSMKPVPLGALHSLRTQTVTPMGEDRCRYDSHFELAGWLQPVVAASLGAAMRRGFAGMTAGLRERAEKLA</sequence>